<gene>
    <name evidence="6" type="ORF">PGQ11_010371</name>
</gene>
<keyword evidence="5" id="KW-0560">Oxidoreductase</keyword>
<dbReference type="SUPFAM" id="SSF48264">
    <property type="entry name" value="Cytochrome P450"/>
    <property type="match status" value="1"/>
</dbReference>
<dbReference type="PRINTS" id="PR00465">
    <property type="entry name" value="EP450IV"/>
</dbReference>
<reference evidence="6 7" key="1">
    <citation type="journal article" date="2024" name="IMA Fungus">
        <title>Apiospora arundinis, a panoply of carbohydrate-active enzymes and secondary metabolites.</title>
        <authorList>
            <person name="Sorensen T."/>
            <person name="Petersen C."/>
            <person name="Muurmann A.T."/>
            <person name="Christiansen J.V."/>
            <person name="Brundto M.L."/>
            <person name="Overgaard C.K."/>
            <person name="Boysen A.T."/>
            <person name="Wollenberg R.D."/>
            <person name="Larsen T.O."/>
            <person name="Sorensen J.L."/>
            <person name="Nielsen K.L."/>
            <person name="Sondergaard T.E."/>
        </authorList>
    </citation>
    <scope>NUCLEOTIDE SEQUENCE [LARGE SCALE GENOMIC DNA]</scope>
    <source>
        <strain evidence="6 7">AAU 773</strain>
    </source>
</reference>
<proteinExistence type="inferred from homology"/>
<comment type="cofactor">
    <cofactor evidence="1">
        <name>heme</name>
        <dbReference type="ChEBI" id="CHEBI:30413"/>
    </cofactor>
</comment>
<keyword evidence="4" id="KW-0408">Iron</keyword>
<dbReference type="Proteomes" id="UP001390339">
    <property type="component" value="Unassembled WGS sequence"/>
</dbReference>
<keyword evidence="3" id="KW-0479">Metal-binding</keyword>
<protein>
    <recommendedName>
        <fullName evidence="8">Cytochrome P450</fullName>
    </recommendedName>
</protein>
<dbReference type="Pfam" id="PF00067">
    <property type="entry name" value="p450"/>
    <property type="match status" value="1"/>
</dbReference>
<evidence type="ECO:0000256" key="2">
    <source>
        <dbReference type="ARBA" id="ARBA00010617"/>
    </source>
</evidence>
<dbReference type="InterPro" id="IPR053007">
    <property type="entry name" value="CYP450_monoxygenase_sec-met"/>
</dbReference>
<keyword evidence="7" id="KW-1185">Reference proteome</keyword>
<accession>A0ABR2I9H6</accession>
<evidence type="ECO:0000256" key="4">
    <source>
        <dbReference type="ARBA" id="ARBA00023004"/>
    </source>
</evidence>
<dbReference type="Gene3D" id="1.10.630.10">
    <property type="entry name" value="Cytochrome P450"/>
    <property type="match status" value="1"/>
</dbReference>
<evidence type="ECO:0000313" key="7">
    <source>
        <dbReference type="Proteomes" id="UP001390339"/>
    </source>
</evidence>
<evidence type="ECO:0000256" key="3">
    <source>
        <dbReference type="ARBA" id="ARBA00022723"/>
    </source>
</evidence>
<comment type="similarity">
    <text evidence="2">Belongs to the cytochrome P450 family.</text>
</comment>
<dbReference type="PANTHER" id="PTHR47582:SF1">
    <property type="entry name" value="P450, PUTATIVE (EUROFUNG)-RELATED"/>
    <property type="match status" value="1"/>
</dbReference>
<evidence type="ECO:0000256" key="5">
    <source>
        <dbReference type="ARBA" id="ARBA00023033"/>
    </source>
</evidence>
<dbReference type="EMBL" id="JAPCWZ010000006">
    <property type="protein sequence ID" value="KAK8859637.1"/>
    <property type="molecule type" value="Genomic_DNA"/>
</dbReference>
<comment type="caution">
    <text evidence="6">The sequence shown here is derived from an EMBL/GenBank/DDBJ whole genome shotgun (WGS) entry which is preliminary data.</text>
</comment>
<organism evidence="6 7">
    <name type="scientific">Apiospora arundinis</name>
    <dbReference type="NCBI Taxonomy" id="335852"/>
    <lineage>
        <taxon>Eukaryota</taxon>
        <taxon>Fungi</taxon>
        <taxon>Dikarya</taxon>
        <taxon>Ascomycota</taxon>
        <taxon>Pezizomycotina</taxon>
        <taxon>Sordariomycetes</taxon>
        <taxon>Xylariomycetidae</taxon>
        <taxon>Amphisphaeriales</taxon>
        <taxon>Apiosporaceae</taxon>
        <taxon>Apiospora</taxon>
    </lineage>
</organism>
<name>A0ABR2I9H6_9PEZI</name>
<dbReference type="PANTHER" id="PTHR47582">
    <property type="entry name" value="P450, PUTATIVE (EUROFUNG)-RELATED"/>
    <property type="match status" value="1"/>
</dbReference>
<dbReference type="CDD" id="cd11040">
    <property type="entry name" value="CYP7_CYP8-like"/>
    <property type="match status" value="1"/>
</dbReference>
<evidence type="ECO:0000313" key="6">
    <source>
        <dbReference type="EMBL" id="KAK8859637.1"/>
    </source>
</evidence>
<sequence length="482" mass="54395">MYSTKDTHHRAYGRPFTPWNRILFYYRGFHGSEECKLPIFTLEIGKTKTYVITSPNLAAVCDRRSKVVSFAPCALNFAKRILLASEPTMRLLSENVGEEKGPVGLRVENMRAIHQSLVPGDHLNEISHSMLTHLANIFESEFGYGKKSQVPLFQWIRNFVTIASTDTLYGSESNPLRNSDVMDGFWEVDRGFALLALAVFPRILAPKASRGRERVFKGFLEYYTNHGFATASRIVKARYEVNCKYNVSQEDIARFDLGVCTGLLVNTIPATFWAVLRVFSNPDLLHELRQSLHKTVCLDNAVDPSQCPIMTVSVSQVIKECPLLESLVTEVLRLHSNNSSTRVLLDDVSIKDSDGDIYLLKKGSFLTVPSALFHQNETLWGPTAKTFDPARFVNHNKIRASANRTFGGGNALCPGRHFAMNEIMSFLVIVLLRFDVDPVNGSWALPESTHHISTSILTPVEDVWVKIKPREGLQDIKWNFIW</sequence>
<dbReference type="InterPro" id="IPR002403">
    <property type="entry name" value="Cyt_P450_E_grp-IV"/>
</dbReference>
<dbReference type="InterPro" id="IPR001128">
    <property type="entry name" value="Cyt_P450"/>
</dbReference>
<evidence type="ECO:0000256" key="1">
    <source>
        <dbReference type="ARBA" id="ARBA00001971"/>
    </source>
</evidence>
<dbReference type="InterPro" id="IPR036396">
    <property type="entry name" value="Cyt_P450_sf"/>
</dbReference>
<evidence type="ECO:0008006" key="8">
    <source>
        <dbReference type="Google" id="ProtNLM"/>
    </source>
</evidence>
<keyword evidence="5" id="KW-0503">Monooxygenase</keyword>